<feature type="chain" id="PRO_5002219384" description="Translocation and assembly module TamB C-terminal domain-containing protein" evidence="5">
    <location>
        <begin position="23"/>
        <end position="1973"/>
    </location>
</feature>
<evidence type="ECO:0000259" key="6">
    <source>
        <dbReference type="Pfam" id="PF04357"/>
    </source>
</evidence>
<gene>
    <name evidence="7" type="ORF">Wenmar_01966</name>
</gene>
<keyword evidence="5" id="KW-0732">Signal</keyword>
<organism evidence="7 8">
    <name type="scientific">Wenxinia marina DSM 24838</name>
    <dbReference type="NCBI Taxonomy" id="1123501"/>
    <lineage>
        <taxon>Bacteria</taxon>
        <taxon>Pseudomonadati</taxon>
        <taxon>Pseudomonadota</taxon>
        <taxon>Alphaproteobacteria</taxon>
        <taxon>Rhodobacterales</taxon>
        <taxon>Roseobacteraceae</taxon>
        <taxon>Wenxinia</taxon>
    </lineage>
</organism>
<dbReference type="Pfam" id="PF04357">
    <property type="entry name" value="TamB"/>
    <property type="match status" value="1"/>
</dbReference>
<dbReference type="PANTHER" id="PTHR36985:SF1">
    <property type="entry name" value="TRANSLOCATION AND ASSEMBLY MODULE SUBUNIT TAMB"/>
    <property type="match status" value="1"/>
</dbReference>
<keyword evidence="2" id="KW-0812">Transmembrane</keyword>
<evidence type="ECO:0000256" key="1">
    <source>
        <dbReference type="ARBA" id="ARBA00004167"/>
    </source>
</evidence>
<reference evidence="7 8" key="1">
    <citation type="submission" date="2013-01" db="EMBL/GenBank/DDBJ databases">
        <authorList>
            <person name="Fiebig A."/>
            <person name="Goeker M."/>
            <person name="Klenk H.-P.P."/>
        </authorList>
    </citation>
    <scope>NUCLEOTIDE SEQUENCE [LARGE SCALE GENOMIC DNA]</scope>
    <source>
        <strain evidence="7 8">DSM 24838</strain>
    </source>
</reference>
<dbReference type="PANTHER" id="PTHR36985">
    <property type="entry name" value="TRANSLOCATION AND ASSEMBLY MODULE SUBUNIT TAMB"/>
    <property type="match status" value="1"/>
</dbReference>
<accession>A0A0D0QBE6</accession>
<evidence type="ECO:0000256" key="2">
    <source>
        <dbReference type="ARBA" id="ARBA00022692"/>
    </source>
</evidence>
<dbReference type="InterPro" id="IPR007452">
    <property type="entry name" value="TamB_C"/>
</dbReference>
<dbReference type="GO" id="GO:0005886">
    <property type="term" value="C:plasma membrane"/>
    <property type="evidence" value="ECO:0007669"/>
    <property type="project" value="InterPro"/>
</dbReference>
<dbReference type="PATRIC" id="fig|1123501.6.peg.2061"/>
<evidence type="ECO:0000256" key="4">
    <source>
        <dbReference type="ARBA" id="ARBA00023136"/>
    </source>
</evidence>
<evidence type="ECO:0000256" key="3">
    <source>
        <dbReference type="ARBA" id="ARBA00022989"/>
    </source>
</evidence>
<comment type="caution">
    <text evidence="7">The sequence shown here is derived from an EMBL/GenBank/DDBJ whole genome shotgun (WGS) entry which is preliminary data.</text>
</comment>
<evidence type="ECO:0000256" key="5">
    <source>
        <dbReference type="SAM" id="SignalP"/>
    </source>
</evidence>
<keyword evidence="3" id="KW-1133">Transmembrane helix</keyword>
<dbReference type="eggNOG" id="COG2911">
    <property type="taxonomic scope" value="Bacteria"/>
</dbReference>
<comment type="subcellular location">
    <subcellularLocation>
        <location evidence="1">Membrane</location>
        <topology evidence="1">Single-pass membrane protein</topology>
    </subcellularLocation>
</comment>
<dbReference type="GO" id="GO:0009306">
    <property type="term" value="P:protein secretion"/>
    <property type="evidence" value="ECO:0007669"/>
    <property type="project" value="InterPro"/>
</dbReference>
<keyword evidence="8" id="KW-1185">Reference proteome</keyword>
<dbReference type="Proteomes" id="UP000035100">
    <property type="component" value="Unassembled WGS sequence"/>
</dbReference>
<dbReference type="GO" id="GO:0097347">
    <property type="term" value="C:TAM protein secretion complex"/>
    <property type="evidence" value="ECO:0007669"/>
    <property type="project" value="TreeGrafter"/>
</dbReference>
<sequence>MSVFLRVFRLFWLVCLPVAALAQDDAQEERDVGFLAGLIEDNLSGVSRQVQINGFEGALSSEATVEELLILDREGVWLRATGLTLDWNRSALLRGAIDVEELSAETLEVLRAPIADATVPSAEATPFSLPELPVSIQVDDFRIDEITLGEPILGEEIVINLTGQASLEGGEGSAAVVAQRLDRDGRFEISGAYSNESRILDLTLDLTEPEGGLVASALGLPGEPALALQLDGTGPIDDYEAQISLATNGEPRVSGTFEIARAGGEAEGPEGAPPATEVALNLEGDLAPLLPETYRPFVGDQALLRLRASRQAGGETRVPELVLRTDALSIEGEAVIGPDNWPVRLMLDGSLGGGEGGVVVPGGTDVGSATLQLSYDAAESEDFTFVVEANDVDRDGLALDLLQLSAIGAISPPQGDTPGALDVELDFSAEGLELADPGLAQALGSQIAGHVEIARDGGPVQLNELSLTGPGLELSGEGEVQGADERFLTRLDLDLVSDDLTRFADLAGTDLSGAASLMVGLSARPLDGAFEIALAGETRELALGIENVDPLLAGTGTIDLAADRDETGTRLTRLNIETPALSLTADADLTSAASDARFDFQIPDLSVAVPGLTGGANLSGEASRGADGAGRLVVEGSVPNGNVDITATQEATDLGGRITYEGTIAVSDLDPYAELAGRDLGGALQAAFDGSAAPDFGTFQVALSALANDLSVGLPDIDPLLAGGVRFQGRVLRLGPENFRVEGLDLSSPFLFARGSGSYDFGTVQTDGLSVTVTDLAPLSGLAGRDLAGELDADASGQLQTDLSTFDLTVDARADDISTGISQIDPLLDGTVTLQGRAVRTGPQEGSLQDFVLNSPLVDATGAVTVEGGVIETPGLSVEISDLAPFSALAGRTLGGSVTAQADGTAALDLSVLDLTLDAAAEDLRVGIPGIDPILRGRIEFDAAAERTGPDSYAVRQLSLTSPLIDAGGSVVVEDGIATTDGLTLSVTDLGPFSVLAGTPLAGTVEAQLSGSAAIDAATFDLSLEASARDFAAGVPEYGELLSGDINLSAEAERTGPLDFALTGLSLTSPLVNASGEIAVEDGIARTDGLSLQVDDLAPFSGIAGRPLTGSVTAEASGLAAIDASSFDLTLDTRTNGLSLGLPQVDPLLRGEVTLSGTAERTGPMDFAVSDLSLRAPAISASGDATLTDGVVSTPGFDLVVPDLGPFSGLAGRTLGGTVGLQASGDLATDLSSFDLTLQGRTSDLRVGIDTIDGLLAGDGRINGRIARTGPLDFTAEDVAISTPALGLTLDGSLQEGLGDGMFDLRLTNTALIAPGLSGGARLAGTIGRVGEGQLSVDVEGTGPGGLDLAVDALLDPLDPENPALWQAEGSVRLAASNLGAYQGLIGRPLGGAVDARLEGRLRTDLSTFDLMVDAQASGLDVGVPAVAQVLAGTGTLSGRAIRDGDAIQVQNLVVDFPNLDVSADLTARPGGTGQATFDARLADLGLFVPDFPGPLTAQGSASLDPSGQWNVNATVTGPSDVQAQIGGAVLPGGNLALNVTGTAPLGIANQFIEPQRLEGLASFDLSIDGPPALSSVTGTISASNGRLALPALGPAGGQAIENISATVTLNGQAAQIQVNAALPSGGTISVSGPVGLSAPYSGDLTIALNGAVIRDPSLFEATVNGRLSVTGPLTGGALIAGRLVIDRAEVRVPLGLGSLGDLPEVQHVGAPADVQRTLARADLTLNGTPVGQDGDGGGGGGPGYRLDVTIDAPGQIFVRGRGLDAELGGSLTLQGTTNDIIPAGQFDLIRGRLDILQQRFELDEGSITLLGDFSPALRLVAQTEAPDGTEVRIILEGEVSDLQVTFESSPQFPQDEVLARLLFGRDVSSLSPLQAVQLAAAVSTLVSGNEGVLDRFRSGLGLDDLDVTTDESGGLAVRAGRYLSENVYTDVTVGEGGTELSINLDLTEDLTVRGAVSSEGESSLGIFFERDY</sequence>
<proteinExistence type="predicted"/>
<dbReference type="EMBL" id="AONG01000009">
    <property type="protein sequence ID" value="KIQ69602.1"/>
    <property type="molecule type" value="Genomic_DNA"/>
</dbReference>
<evidence type="ECO:0000313" key="8">
    <source>
        <dbReference type="Proteomes" id="UP000035100"/>
    </source>
</evidence>
<feature type="domain" description="Translocation and assembly module TamB C-terminal" evidence="6">
    <location>
        <begin position="1620"/>
        <end position="1973"/>
    </location>
</feature>
<evidence type="ECO:0000313" key="7">
    <source>
        <dbReference type="EMBL" id="KIQ69602.1"/>
    </source>
</evidence>
<keyword evidence="4" id="KW-0472">Membrane</keyword>
<dbReference type="STRING" id="1123501.Wenmar_01966"/>
<protein>
    <recommendedName>
        <fullName evidence="6">Translocation and assembly module TamB C-terminal domain-containing protein</fullName>
    </recommendedName>
</protein>
<name>A0A0D0QBE6_9RHOB</name>
<feature type="signal peptide" evidence="5">
    <location>
        <begin position="1"/>
        <end position="22"/>
    </location>
</feature>